<feature type="transmembrane region" description="Helical" evidence="7">
    <location>
        <begin position="435"/>
        <end position="455"/>
    </location>
</feature>
<organism evidence="8 9">
    <name type="scientific">Danxiaibacter flavus</name>
    <dbReference type="NCBI Taxonomy" id="3049108"/>
    <lineage>
        <taxon>Bacteria</taxon>
        <taxon>Pseudomonadati</taxon>
        <taxon>Bacteroidota</taxon>
        <taxon>Chitinophagia</taxon>
        <taxon>Chitinophagales</taxon>
        <taxon>Chitinophagaceae</taxon>
        <taxon>Danxiaibacter</taxon>
    </lineage>
</organism>
<feature type="transmembrane region" description="Helical" evidence="7">
    <location>
        <begin position="155"/>
        <end position="175"/>
    </location>
</feature>
<evidence type="ECO:0000256" key="2">
    <source>
        <dbReference type="ARBA" id="ARBA00006434"/>
    </source>
</evidence>
<feature type="transmembrane region" description="Helical" evidence="7">
    <location>
        <begin position="117"/>
        <end position="143"/>
    </location>
</feature>
<accession>A0ABV3ZG04</accession>
<dbReference type="RefSeq" id="WP_369330234.1">
    <property type="nucleotide sequence ID" value="NZ_JAULBC010000005.1"/>
</dbReference>
<feature type="transmembrane region" description="Helical" evidence="7">
    <location>
        <begin position="239"/>
        <end position="258"/>
    </location>
</feature>
<dbReference type="PROSITE" id="PS50283">
    <property type="entry name" value="NA_SOLUT_SYMP_3"/>
    <property type="match status" value="1"/>
</dbReference>
<dbReference type="Pfam" id="PF00474">
    <property type="entry name" value="SSF"/>
    <property type="match status" value="1"/>
</dbReference>
<evidence type="ECO:0000313" key="9">
    <source>
        <dbReference type="Proteomes" id="UP001560573"/>
    </source>
</evidence>
<feature type="transmembrane region" description="Helical" evidence="7">
    <location>
        <begin position="6"/>
        <end position="22"/>
    </location>
</feature>
<dbReference type="EMBL" id="JAULBC010000005">
    <property type="protein sequence ID" value="MEX6688824.1"/>
    <property type="molecule type" value="Genomic_DNA"/>
</dbReference>
<dbReference type="InterPro" id="IPR038377">
    <property type="entry name" value="Na/Glc_symporter_sf"/>
</dbReference>
<comment type="similarity">
    <text evidence="2 6">Belongs to the sodium:solute symporter (SSF) (TC 2.A.21) family.</text>
</comment>
<keyword evidence="3 7" id="KW-0812">Transmembrane</keyword>
<sequence>MNATALISFAIALIAIVSISWYKRQTPVNALGFFFANKQLGYLSVGCALYFTNVSATEFIGGSQTAYINNMSVMAWGVSSVLAMLIVSEYIIPIYLKGKMLTTPDFLEKRFDSTTKKIASLMFLVSYFANILPIILYGGAVAVNGLFHFTDHWPYGYFSMIALLVVCVGLLGLMYSTIGLKAIVVSDVLLAICLTLSGILFLYFAFSHLGNGSIVKGIRLVTSSHQEHLNAIGTKNDAVPFYTMFTGMFIINLFYWGTEQVMLQQALAGKSLIDIQKGIAMASFGKLLGPFLFILPGVLAVHAIPGIQNSVEAFPRMVSLVTPSVITGIIGTVMFGSIITSFSATLNSASTLFVLNFYQPAKERKTGVKMKGEHVIKTAKRFEVIVCVVAILVAPFIYFVKGSFYTYIQKVSACFSIPIFTIVLAGFATKWITSFAAKIGLIVCIAGYIITQFLLDTSIHFLHMIFILFLSTMAIMAVISKLYPSKTLAEPIRFSQSETALHYWKHRHIVSIVLLVLMLAVFVLFSRWGVAK</sequence>
<feature type="transmembrane region" description="Helical" evidence="7">
    <location>
        <begin position="325"/>
        <end position="358"/>
    </location>
</feature>
<feature type="transmembrane region" description="Helical" evidence="7">
    <location>
        <begin position="42"/>
        <end position="61"/>
    </location>
</feature>
<keyword evidence="5 7" id="KW-0472">Membrane</keyword>
<reference evidence="8 9" key="1">
    <citation type="submission" date="2023-07" db="EMBL/GenBank/DDBJ databases">
        <authorList>
            <person name="Lian W.-H."/>
        </authorList>
    </citation>
    <scope>NUCLEOTIDE SEQUENCE [LARGE SCALE GENOMIC DNA]</scope>
    <source>
        <strain evidence="8 9">SYSU DXS3180</strain>
    </source>
</reference>
<feature type="transmembrane region" description="Helical" evidence="7">
    <location>
        <begin position="182"/>
        <end position="206"/>
    </location>
</feature>
<evidence type="ECO:0000256" key="1">
    <source>
        <dbReference type="ARBA" id="ARBA00004141"/>
    </source>
</evidence>
<evidence type="ECO:0000313" key="8">
    <source>
        <dbReference type="EMBL" id="MEX6688824.1"/>
    </source>
</evidence>
<name>A0ABV3ZG04_9BACT</name>
<dbReference type="PANTHER" id="PTHR11819:SF195">
    <property type="entry name" value="SODIUM_GLUCOSE COTRANSPORTER 4"/>
    <property type="match status" value="1"/>
</dbReference>
<evidence type="ECO:0000256" key="6">
    <source>
        <dbReference type="RuleBase" id="RU362091"/>
    </source>
</evidence>
<feature type="transmembrane region" description="Helical" evidence="7">
    <location>
        <begin position="379"/>
        <end position="400"/>
    </location>
</feature>
<proteinExistence type="inferred from homology"/>
<dbReference type="NCBIfam" id="NF007790">
    <property type="entry name" value="PRK10484.1"/>
    <property type="match status" value="1"/>
</dbReference>
<protein>
    <submittedName>
        <fullName evidence="8">Solute:sodium symporter family transporter</fullName>
    </submittedName>
</protein>
<evidence type="ECO:0000256" key="7">
    <source>
        <dbReference type="SAM" id="Phobius"/>
    </source>
</evidence>
<dbReference type="PANTHER" id="PTHR11819">
    <property type="entry name" value="SOLUTE CARRIER FAMILY 5"/>
    <property type="match status" value="1"/>
</dbReference>
<comment type="subcellular location">
    <subcellularLocation>
        <location evidence="1">Membrane</location>
        <topology evidence="1">Multi-pass membrane protein</topology>
    </subcellularLocation>
</comment>
<dbReference type="InterPro" id="IPR001734">
    <property type="entry name" value="Na/solute_symporter"/>
</dbReference>
<dbReference type="Gene3D" id="1.20.1730.10">
    <property type="entry name" value="Sodium/glucose cotransporter"/>
    <property type="match status" value="1"/>
</dbReference>
<keyword evidence="9" id="KW-1185">Reference proteome</keyword>
<feature type="transmembrane region" description="Helical" evidence="7">
    <location>
        <begin position="461"/>
        <end position="483"/>
    </location>
</feature>
<evidence type="ECO:0000256" key="5">
    <source>
        <dbReference type="ARBA" id="ARBA00023136"/>
    </source>
</evidence>
<dbReference type="Proteomes" id="UP001560573">
    <property type="component" value="Unassembled WGS sequence"/>
</dbReference>
<gene>
    <name evidence="8" type="ORF">QTN47_15055</name>
</gene>
<evidence type="ECO:0000256" key="4">
    <source>
        <dbReference type="ARBA" id="ARBA00022989"/>
    </source>
</evidence>
<keyword evidence="4 7" id="KW-1133">Transmembrane helix</keyword>
<feature type="transmembrane region" description="Helical" evidence="7">
    <location>
        <begin position="73"/>
        <end position="96"/>
    </location>
</feature>
<feature type="transmembrane region" description="Helical" evidence="7">
    <location>
        <begin position="279"/>
        <end position="305"/>
    </location>
</feature>
<comment type="caution">
    <text evidence="8">The sequence shown here is derived from an EMBL/GenBank/DDBJ whole genome shotgun (WGS) entry which is preliminary data.</text>
</comment>
<feature type="transmembrane region" description="Helical" evidence="7">
    <location>
        <begin position="509"/>
        <end position="530"/>
    </location>
</feature>
<feature type="transmembrane region" description="Helical" evidence="7">
    <location>
        <begin position="406"/>
        <end position="428"/>
    </location>
</feature>
<evidence type="ECO:0000256" key="3">
    <source>
        <dbReference type="ARBA" id="ARBA00022692"/>
    </source>
</evidence>